<evidence type="ECO:0000313" key="1">
    <source>
        <dbReference type="EMBL" id="BEP29225.1"/>
    </source>
</evidence>
<dbReference type="PANTHER" id="PTHR37805">
    <property type="entry name" value="CYTOPLASMIC PROTEIN-RELATED"/>
    <property type="match status" value="1"/>
</dbReference>
<proteinExistence type="predicted"/>
<dbReference type="Proteomes" id="UP001321786">
    <property type="component" value="Chromosome"/>
</dbReference>
<keyword evidence="2" id="KW-1185">Reference proteome</keyword>
<name>A0AAU9EVV6_9FIRM</name>
<organism evidence="1 2">
    <name type="scientific">Helicovermis profundi</name>
    <dbReference type="NCBI Taxonomy" id="3065157"/>
    <lineage>
        <taxon>Bacteria</taxon>
        <taxon>Bacillati</taxon>
        <taxon>Bacillota</taxon>
        <taxon>Clostridia</taxon>
        <taxon>Helicovermis</taxon>
    </lineage>
</organism>
<dbReference type="RefSeq" id="WP_338534882.1">
    <property type="nucleotide sequence ID" value="NZ_AP028654.1"/>
</dbReference>
<dbReference type="KEGG" id="hprf:HLPR_15560"/>
<reference evidence="1 2" key="1">
    <citation type="submission" date="2023-08" db="EMBL/GenBank/DDBJ databases">
        <title>Helicovermis profunda gen. nov., sp. nov., a novel mesophilic, fermentative bacterium within the Bacillota from a deep-sea hydrothermal vent chimney.</title>
        <authorList>
            <person name="Miyazaki U."/>
            <person name="Mizutani D."/>
            <person name="Hashimoto Y."/>
            <person name="Tame A."/>
            <person name="Sawayama S."/>
            <person name="Miyazaki J."/>
            <person name="Takai K."/>
            <person name="Nakagawa S."/>
        </authorList>
    </citation>
    <scope>NUCLEOTIDE SEQUENCE [LARGE SCALE GENOMIC DNA]</scope>
    <source>
        <strain evidence="1 2">S502</strain>
    </source>
</reference>
<dbReference type="PANTHER" id="PTHR37805:SF1">
    <property type="entry name" value="CYTOPLASMIC PROTEIN"/>
    <property type="match status" value="1"/>
</dbReference>
<sequence length="155" mass="18079">MNNTERLMRISNALDFKAADLVKIFKLDQIEMSEDEAELLLQGKNEKHFEYEDLESFLNGLIVFFRGEKPLKDGQEKRQPTLVEDVKSINNVILKKMKIALSLNSEDMLQMFKSVQVEISKDKLTTLFRKESHKSYRYCSDVIVIGFLKAVSKRR</sequence>
<gene>
    <name evidence="1" type="ORF">HLPR_15560</name>
</gene>
<accession>A0AAU9EVV6</accession>
<dbReference type="Pfam" id="PF07308">
    <property type="entry name" value="DUF1456"/>
    <property type="match status" value="2"/>
</dbReference>
<dbReference type="InterPro" id="IPR009921">
    <property type="entry name" value="YehS-like"/>
</dbReference>
<dbReference type="AlphaFoldDB" id="A0AAU9EVV6"/>
<evidence type="ECO:0000313" key="2">
    <source>
        <dbReference type="Proteomes" id="UP001321786"/>
    </source>
</evidence>
<protein>
    <submittedName>
        <fullName evidence="1">DUF1456 family protein</fullName>
    </submittedName>
</protein>
<dbReference type="EMBL" id="AP028654">
    <property type="protein sequence ID" value="BEP29225.1"/>
    <property type="molecule type" value="Genomic_DNA"/>
</dbReference>